<reference evidence="2 3" key="1">
    <citation type="submission" date="2019-02" db="EMBL/GenBank/DDBJ databases">
        <title>Deep-cultivation of Planctomycetes and their phenomic and genomic characterization uncovers novel biology.</title>
        <authorList>
            <person name="Wiegand S."/>
            <person name="Jogler M."/>
            <person name="Boedeker C."/>
            <person name="Pinto D."/>
            <person name="Vollmers J."/>
            <person name="Rivas-Marin E."/>
            <person name="Kohn T."/>
            <person name="Peeters S.H."/>
            <person name="Heuer A."/>
            <person name="Rast P."/>
            <person name="Oberbeckmann S."/>
            <person name="Bunk B."/>
            <person name="Jeske O."/>
            <person name="Meyerdierks A."/>
            <person name="Storesund J.E."/>
            <person name="Kallscheuer N."/>
            <person name="Luecker S."/>
            <person name="Lage O.M."/>
            <person name="Pohl T."/>
            <person name="Merkel B.J."/>
            <person name="Hornburger P."/>
            <person name="Mueller R.-W."/>
            <person name="Bruemmer F."/>
            <person name="Labrenz M."/>
            <person name="Spormann A.M."/>
            <person name="Op den Camp H."/>
            <person name="Overmann J."/>
            <person name="Amann R."/>
            <person name="Jetten M.S.M."/>
            <person name="Mascher T."/>
            <person name="Medema M.H."/>
            <person name="Devos D.P."/>
            <person name="Kaster A.-K."/>
            <person name="Ovreas L."/>
            <person name="Rohde M."/>
            <person name="Galperin M.Y."/>
            <person name="Jogler C."/>
        </authorList>
    </citation>
    <scope>NUCLEOTIDE SEQUENCE [LARGE SCALE GENOMIC DNA]</scope>
    <source>
        <strain evidence="2 3">I41</strain>
    </source>
</reference>
<gene>
    <name evidence="2" type="ORF">I41_11980</name>
</gene>
<keyword evidence="3" id="KW-1185">Reference proteome</keyword>
<dbReference type="Proteomes" id="UP000317909">
    <property type="component" value="Chromosome"/>
</dbReference>
<accession>A0A517TUH5</accession>
<dbReference type="AlphaFoldDB" id="A0A517TUH5"/>
<evidence type="ECO:0000313" key="2">
    <source>
        <dbReference type="EMBL" id="QDT72033.1"/>
    </source>
</evidence>
<name>A0A517TUH5_9BACT</name>
<evidence type="ECO:0000313" key="3">
    <source>
        <dbReference type="Proteomes" id="UP000317909"/>
    </source>
</evidence>
<feature type="compositionally biased region" description="Basic residues" evidence="1">
    <location>
        <begin position="28"/>
        <end position="41"/>
    </location>
</feature>
<dbReference type="EMBL" id="CP036339">
    <property type="protein sequence ID" value="QDT72033.1"/>
    <property type="molecule type" value="Genomic_DNA"/>
</dbReference>
<feature type="region of interest" description="Disordered" evidence="1">
    <location>
        <begin position="21"/>
        <end position="59"/>
    </location>
</feature>
<feature type="compositionally biased region" description="Basic residues" evidence="1">
    <location>
        <begin position="49"/>
        <end position="59"/>
    </location>
</feature>
<dbReference type="RefSeq" id="WP_145431638.1">
    <property type="nucleotide sequence ID" value="NZ_CP036339.1"/>
</dbReference>
<proteinExistence type="predicted"/>
<protein>
    <submittedName>
        <fullName evidence="2">Uncharacterized protein</fullName>
    </submittedName>
</protein>
<evidence type="ECO:0000256" key="1">
    <source>
        <dbReference type="SAM" id="MobiDB-lite"/>
    </source>
</evidence>
<organism evidence="2 3">
    <name type="scientific">Lacipirellula limnantheis</name>
    <dbReference type="NCBI Taxonomy" id="2528024"/>
    <lineage>
        <taxon>Bacteria</taxon>
        <taxon>Pseudomonadati</taxon>
        <taxon>Planctomycetota</taxon>
        <taxon>Planctomycetia</taxon>
        <taxon>Pirellulales</taxon>
        <taxon>Lacipirellulaceae</taxon>
        <taxon>Lacipirellula</taxon>
    </lineage>
</organism>
<sequence length="59" mass="7081">MSHIQNYEQAEMDYGTDNFRRASELKLSKRNKPSHARRRGKAPQSINGIHRRRNRKMAW</sequence>
<dbReference type="OrthoDB" id="289377at2"/>
<dbReference type="KEGG" id="llh:I41_11980"/>